<dbReference type="NCBIfam" id="TIGR00357">
    <property type="entry name" value="peptide-methionine (R)-S-oxide reductase MsrB"/>
    <property type="match status" value="1"/>
</dbReference>
<keyword evidence="6 9" id="KW-0560">Oxidoreductase</keyword>
<dbReference type="SUPFAM" id="SSF51316">
    <property type="entry name" value="Mss4-like"/>
    <property type="match status" value="1"/>
</dbReference>
<dbReference type="InterPro" id="IPR011057">
    <property type="entry name" value="Mss4-like_sf"/>
</dbReference>
<evidence type="ECO:0000313" key="10">
    <source>
        <dbReference type="Proteomes" id="UP001056766"/>
    </source>
</evidence>
<dbReference type="InterPro" id="IPR028427">
    <property type="entry name" value="Met_Sox_Rdtase_MsrB"/>
</dbReference>
<reference evidence="9" key="1">
    <citation type="journal article" date="2021" name="mSystems">
        <title>Bacteria and Archaea Synergistically Convert Glycine Betaine to Biogenic Methane in the Formosa Cold Seep of the South China Sea.</title>
        <authorList>
            <person name="Li L."/>
            <person name="Zhang W."/>
            <person name="Zhang S."/>
            <person name="Song L."/>
            <person name="Sun Q."/>
            <person name="Zhang H."/>
            <person name="Xiang H."/>
            <person name="Dong X."/>
        </authorList>
    </citation>
    <scope>NUCLEOTIDE SEQUENCE</scope>
    <source>
        <strain evidence="9">LLY</strain>
    </source>
</reference>
<evidence type="ECO:0000256" key="4">
    <source>
        <dbReference type="ARBA" id="ARBA00022723"/>
    </source>
</evidence>
<dbReference type="FunFam" id="2.170.150.20:FF:000001">
    <property type="entry name" value="Peptide methionine sulfoxide reductase MsrB"/>
    <property type="match status" value="1"/>
</dbReference>
<protein>
    <recommendedName>
        <fullName evidence="3">peptide-methionine (R)-S-oxide reductase</fullName>
        <ecNumber evidence="3">1.8.4.12</ecNumber>
    </recommendedName>
</protein>
<dbReference type="RefSeq" id="WP_250868437.1">
    <property type="nucleotide sequence ID" value="NZ_JAGSOI010000035.1"/>
</dbReference>
<dbReference type="GO" id="GO:0030091">
    <property type="term" value="P:protein repair"/>
    <property type="evidence" value="ECO:0007669"/>
    <property type="project" value="InterPro"/>
</dbReference>
<evidence type="ECO:0000256" key="7">
    <source>
        <dbReference type="ARBA" id="ARBA00048488"/>
    </source>
</evidence>
<proteinExistence type="inferred from homology"/>
<evidence type="ECO:0000313" key="9">
    <source>
        <dbReference type="EMBL" id="MCM1987092.1"/>
    </source>
</evidence>
<organism evidence="9 10">
    <name type="scientific">Methanococcoides seepicolus</name>
    <dbReference type="NCBI Taxonomy" id="2828780"/>
    <lineage>
        <taxon>Archaea</taxon>
        <taxon>Methanobacteriati</taxon>
        <taxon>Methanobacteriota</taxon>
        <taxon>Stenosarchaea group</taxon>
        <taxon>Methanomicrobia</taxon>
        <taxon>Methanosarcinales</taxon>
        <taxon>Methanosarcinaceae</taxon>
        <taxon>Methanococcoides</taxon>
    </lineage>
</organism>
<keyword evidence="4" id="KW-0479">Metal-binding</keyword>
<gene>
    <name evidence="9" type="primary">msrB</name>
    <name evidence="9" type="ORF">KDK67_08860</name>
</gene>
<keyword evidence="10" id="KW-1185">Reference proteome</keyword>
<evidence type="ECO:0000256" key="2">
    <source>
        <dbReference type="ARBA" id="ARBA00007174"/>
    </source>
</evidence>
<dbReference type="PANTHER" id="PTHR10173:SF52">
    <property type="entry name" value="METHIONINE-R-SULFOXIDE REDUCTASE B1"/>
    <property type="match status" value="1"/>
</dbReference>
<dbReference type="EMBL" id="JAGSOI010000035">
    <property type="protein sequence ID" value="MCM1987092.1"/>
    <property type="molecule type" value="Genomic_DNA"/>
</dbReference>
<evidence type="ECO:0000256" key="3">
    <source>
        <dbReference type="ARBA" id="ARBA00012499"/>
    </source>
</evidence>
<dbReference type="PANTHER" id="PTHR10173">
    <property type="entry name" value="METHIONINE SULFOXIDE REDUCTASE"/>
    <property type="match status" value="1"/>
</dbReference>
<dbReference type="EC" id="1.8.4.12" evidence="3"/>
<dbReference type="GO" id="GO:0005737">
    <property type="term" value="C:cytoplasm"/>
    <property type="evidence" value="ECO:0007669"/>
    <property type="project" value="TreeGrafter"/>
</dbReference>
<dbReference type="Pfam" id="PF01641">
    <property type="entry name" value="SelR"/>
    <property type="match status" value="1"/>
</dbReference>
<dbReference type="Gene3D" id="2.170.150.20">
    <property type="entry name" value="Peptide methionine sulfoxide reductase"/>
    <property type="match status" value="1"/>
</dbReference>
<keyword evidence="5" id="KW-0862">Zinc</keyword>
<name>A0A9E4ZG48_9EURY</name>
<feature type="domain" description="MsrB" evidence="8">
    <location>
        <begin position="9"/>
        <end position="131"/>
    </location>
</feature>
<evidence type="ECO:0000259" key="8">
    <source>
        <dbReference type="PROSITE" id="PS51790"/>
    </source>
</evidence>
<dbReference type="PROSITE" id="PS51790">
    <property type="entry name" value="MSRB"/>
    <property type="match status" value="1"/>
</dbReference>
<sequence>MKQKINRSEEEWKKLLTPEQYAILREKKTEIPFTGELLRNDTLGVYSCAACGQEIFSSKNKFDSSSGWPSFYEMISSDRVELVLDDSYFMKRIEIQCSRCGSHLGHVFDDSPQPTGKRYCINSASLGFTEGSEKEEEEKNDQ</sequence>
<dbReference type="GO" id="GO:0046872">
    <property type="term" value="F:metal ion binding"/>
    <property type="evidence" value="ECO:0007669"/>
    <property type="project" value="UniProtKB-KW"/>
</dbReference>
<dbReference type="GO" id="GO:0006979">
    <property type="term" value="P:response to oxidative stress"/>
    <property type="evidence" value="ECO:0007669"/>
    <property type="project" value="InterPro"/>
</dbReference>
<dbReference type="InterPro" id="IPR002579">
    <property type="entry name" value="Met_Sox_Rdtase_MsrB_dom"/>
</dbReference>
<comment type="cofactor">
    <cofactor evidence="1">
        <name>Zn(2+)</name>
        <dbReference type="ChEBI" id="CHEBI:29105"/>
    </cofactor>
</comment>
<comment type="catalytic activity">
    <reaction evidence="7">
        <text>L-methionyl-[protein] + [thioredoxin]-disulfide + H2O = L-methionyl-(R)-S-oxide-[protein] + [thioredoxin]-dithiol</text>
        <dbReference type="Rhea" id="RHEA:24164"/>
        <dbReference type="Rhea" id="RHEA-COMP:10698"/>
        <dbReference type="Rhea" id="RHEA-COMP:10700"/>
        <dbReference type="Rhea" id="RHEA-COMP:12313"/>
        <dbReference type="Rhea" id="RHEA-COMP:12314"/>
        <dbReference type="ChEBI" id="CHEBI:15377"/>
        <dbReference type="ChEBI" id="CHEBI:16044"/>
        <dbReference type="ChEBI" id="CHEBI:29950"/>
        <dbReference type="ChEBI" id="CHEBI:45764"/>
        <dbReference type="ChEBI" id="CHEBI:50058"/>
        <dbReference type="EC" id="1.8.4.12"/>
    </reaction>
</comment>
<evidence type="ECO:0000256" key="6">
    <source>
        <dbReference type="ARBA" id="ARBA00023002"/>
    </source>
</evidence>
<comment type="caution">
    <text evidence="9">The sequence shown here is derived from an EMBL/GenBank/DDBJ whole genome shotgun (WGS) entry which is preliminary data.</text>
</comment>
<evidence type="ECO:0000256" key="5">
    <source>
        <dbReference type="ARBA" id="ARBA00022833"/>
    </source>
</evidence>
<comment type="similarity">
    <text evidence="2">Belongs to the MsrB Met sulfoxide reductase family.</text>
</comment>
<evidence type="ECO:0000256" key="1">
    <source>
        <dbReference type="ARBA" id="ARBA00001947"/>
    </source>
</evidence>
<dbReference type="Proteomes" id="UP001056766">
    <property type="component" value="Unassembled WGS sequence"/>
</dbReference>
<dbReference type="GO" id="GO:0033743">
    <property type="term" value="F:peptide-methionine (R)-S-oxide reductase activity"/>
    <property type="evidence" value="ECO:0007669"/>
    <property type="project" value="UniProtKB-EC"/>
</dbReference>
<dbReference type="AlphaFoldDB" id="A0A9E4ZG48"/>
<reference evidence="9" key="2">
    <citation type="submission" date="2021-04" db="EMBL/GenBank/DDBJ databases">
        <authorList>
            <person name="Dong X."/>
        </authorList>
    </citation>
    <scope>NUCLEOTIDE SEQUENCE</scope>
    <source>
        <strain evidence="9">LLY</strain>
    </source>
</reference>
<accession>A0A9E4ZG48</accession>